<keyword evidence="2" id="KW-1185">Reference proteome</keyword>
<evidence type="ECO:0000313" key="2">
    <source>
        <dbReference type="Proteomes" id="UP001188597"/>
    </source>
</evidence>
<protein>
    <submittedName>
        <fullName evidence="1">Uncharacterized protein</fullName>
    </submittedName>
</protein>
<proteinExistence type="predicted"/>
<dbReference type="PANTHER" id="PTHR35121">
    <property type="entry name" value="HOMEODOMAIN PROTEIN 8, PUTATIVE-RELATED"/>
    <property type="match status" value="1"/>
</dbReference>
<reference evidence="1" key="1">
    <citation type="submission" date="2022-12" db="EMBL/GenBank/DDBJ databases">
        <title>Draft genome assemblies for two species of Escallonia (Escalloniales).</title>
        <authorList>
            <person name="Chanderbali A."/>
            <person name="Dervinis C."/>
            <person name="Anghel I."/>
            <person name="Soltis D."/>
            <person name="Soltis P."/>
            <person name="Zapata F."/>
        </authorList>
    </citation>
    <scope>NUCLEOTIDE SEQUENCE</scope>
    <source>
        <strain evidence="1">UCBG64.0493</strain>
        <tissue evidence="1">Leaf</tissue>
    </source>
</reference>
<dbReference type="AlphaFoldDB" id="A0AA88WZB0"/>
<evidence type="ECO:0000313" key="1">
    <source>
        <dbReference type="EMBL" id="KAK3033190.1"/>
    </source>
</evidence>
<organism evidence="1 2">
    <name type="scientific">Escallonia herrerae</name>
    <dbReference type="NCBI Taxonomy" id="1293975"/>
    <lineage>
        <taxon>Eukaryota</taxon>
        <taxon>Viridiplantae</taxon>
        <taxon>Streptophyta</taxon>
        <taxon>Embryophyta</taxon>
        <taxon>Tracheophyta</taxon>
        <taxon>Spermatophyta</taxon>
        <taxon>Magnoliopsida</taxon>
        <taxon>eudicotyledons</taxon>
        <taxon>Gunneridae</taxon>
        <taxon>Pentapetalae</taxon>
        <taxon>asterids</taxon>
        <taxon>campanulids</taxon>
        <taxon>Escalloniales</taxon>
        <taxon>Escalloniaceae</taxon>
        <taxon>Escallonia</taxon>
    </lineage>
</organism>
<dbReference type="Proteomes" id="UP001188597">
    <property type="component" value="Unassembled WGS sequence"/>
</dbReference>
<accession>A0AA88WZB0</accession>
<dbReference type="PANTHER" id="PTHR35121:SF4">
    <property type="entry name" value="SWIM-TYPE DOMAIN-CONTAINING PROTEIN"/>
    <property type="match status" value="1"/>
</dbReference>
<name>A0AA88WZB0_9ASTE</name>
<gene>
    <name evidence="1" type="ORF">RJ639_036982</name>
</gene>
<comment type="caution">
    <text evidence="1">The sequence shown here is derived from an EMBL/GenBank/DDBJ whole genome shotgun (WGS) entry which is preliminary data.</text>
</comment>
<dbReference type="EMBL" id="JAVXUP010000242">
    <property type="protein sequence ID" value="KAK3033190.1"/>
    <property type="molecule type" value="Genomic_DNA"/>
</dbReference>
<sequence>MWTAAAEMMLQCVYNGSLSAHDMDVERRPYHRNCSCALHKSRGAHPTACVAIMLLRQKV</sequence>